<proteinExistence type="predicted"/>
<accession>A0A2V4UNP9</accession>
<name>A0A2V4UNP9_PAEBA</name>
<evidence type="ECO:0000313" key="4">
    <source>
        <dbReference type="Proteomes" id="UP000509327"/>
    </source>
</evidence>
<dbReference type="EMBL" id="CP054614">
    <property type="protein sequence ID" value="QKS56155.1"/>
    <property type="molecule type" value="Genomic_DNA"/>
</dbReference>
<dbReference type="RefSeq" id="WP_110899755.1">
    <property type="nucleotide sequence ID" value="NZ_CP054614.1"/>
</dbReference>
<sequence>MARFQCKCGATLTNTIAPNDVELRVYTDKEWDDILNLGDSIDPVTIPFPRYDVWRCNDCERIYVFDGDTVIKTYMLEDDN</sequence>
<gene>
    <name evidence="1" type="ORF">DFQ00_1512</name>
    <name evidence="2" type="ORF">HUB98_07220</name>
</gene>
<dbReference type="EMBL" id="QJSW01000051">
    <property type="protein sequence ID" value="PYE41857.1"/>
    <property type="molecule type" value="Genomic_DNA"/>
</dbReference>
<dbReference type="OrthoDB" id="981992at2"/>
<organism evidence="1 3">
    <name type="scientific">Paenibacillus barcinonensis</name>
    <dbReference type="NCBI Taxonomy" id="198119"/>
    <lineage>
        <taxon>Bacteria</taxon>
        <taxon>Bacillati</taxon>
        <taxon>Bacillota</taxon>
        <taxon>Bacilli</taxon>
        <taxon>Bacillales</taxon>
        <taxon>Paenibacillaceae</taxon>
        <taxon>Paenibacillus</taxon>
    </lineage>
</organism>
<evidence type="ECO:0000313" key="3">
    <source>
        <dbReference type="Proteomes" id="UP000247790"/>
    </source>
</evidence>
<dbReference type="AlphaFoldDB" id="A0A2V4UNP9"/>
<protein>
    <submittedName>
        <fullName evidence="1">Uncharacterized protein</fullName>
    </submittedName>
</protein>
<keyword evidence="4" id="KW-1185">Reference proteome</keyword>
<reference evidence="2 4" key="2">
    <citation type="submission" date="2020-06" db="EMBL/GenBank/DDBJ databases">
        <title>Complete genome of Paenibacillus barcinonensis KACC11450.</title>
        <authorList>
            <person name="Kim M."/>
            <person name="Park Y.-J."/>
            <person name="Shin J.-H."/>
        </authorList>
    </citation>
    <scope>NUCLEOTIDE SEQUENCE [LARGE SCALE GENOMIC DNA]</scope>
    <source>
        <strain evidence="2 4">KACC11450</strain>
    </source>
</reference>
<reference evidence="1 3" key="1">
    <citation type="submission" date="2018-06" db="EMBL/GenBank/DDBJ databases">
        <title>Genomic Encyclopedia of Type Strains, Phase III (KMG-III): the genomes of soil and plant-associated and newly described type strains.</title>
        <authorList>
            <person name="Whitman W."/>
        </authorList>
    </citation>
    <scope>NUCLEOTIDE SEQUENCE [LARGE SCALE GENOMIC DNA]</scope>
    <source>
        <strain evidence="1 3">CECT 7022</strain>
    </source>
</reference>
<dbReference type="Proteomes" id="UP000247790">
    <property type="component" value="Unassembled WGS sequence"/>
</dbReference>
<dbReference type="Proteomes" id="UP000509327">
    <property type="component" value="Chromosome"/>
</dbReference>
<evidence type="ECO:0000313" key="2">
    <source>
        <dbReference type="EMBL" id="QKS56155.1"/>
    </source>
</evidence>
<evidence type="ECO:0000313" key="1">
    <source>
        <dbReference type="EMBL" id="PYE41857.1"/>
    </source>
</evidence>